<dbReference type="InterPro" id="IPR009057">
    <property type="entry name" value="Homeodomain-like_sf"/>
</dbReference>
<dbReference type="PROSITE" id="PS01124">
    <property type="entry name" value="HTH_ARAC_FAMILY_2"/>
    <property type="match status" value="1"/>
</dbReference>
<feature type="region of interest" description="Disordered" evidence="4">
    <location>
        <begin position="50"/>
        <end position="70"/>
    </location>
</feature>
<evidence type="ECO:0000259" key="5">
    <source>
        <dbReference type="PROSITE" id="PS01124"/>
    </source>
</evidence>
<dbReference type="InterPro" id="IPR018060">
    <property type="entry name" value="HTH_AraC"/>
</dbReference>
<evidence type="ECO:0000256" key="1">
    <source>
        <dbReference type="ARBA" id="ARBA00023015"/>
    </source>
</evidence>
<organism evidence="6 7">
    <name type="scientific">Gimesia maris</name>
    <dbReference type="NCBI Taxonomy" id="122"/>
    <lineage>
        <taxon>Bacteria</taxon>
        <taxon>Pseudomonadati</taxon>
        <taxon>Planctomycetota</taxon>
        <taxon>Planctomycetia</taxon>
        <taxon>Planctomycetales</taxon>
        <taxon>Planctomycetaceae</taxon>
        <taxon>Gimesia</taxon>
    </lineage>
</organism>
<dbReference type="InterPro" id="IPR050204">
    <property type="entry name" value="AraC_XylS_family_regulators"/>
</dbReference>
<feature type="non-terminal residue" evidence="6">
    <location>
        <position position="1"/>
    </location>
</feature>
<gene>
    <name evidence="6" type="ORF">DIT97_14355</name>
</gene>
<evidence type="ECO:0000313" key="6">
    <source>
        <dbReference type="EMBL" id="HCO24160.1"/>
    </source>
</evidence>
<proteinExistence type="predicted"/>
<reference evidence="6 7" key="1">
    <citation type="journal article" date="2018" name="Nat. Biotechnol.">
        <title>A standardized bacterial taxonomy based on genome phylogeny substantially revises the tree of life.</title>
        <authorList>
            <person name="Parks D.H."/>
            <person name="Chuvochina M."/>
            <person name="Waite D.W."/>
            <person name="Rinke C."/>
            <person name="Skarshewski A."/>
            <person name="Chaumeil P.A."/>
            <person name="Hugenholtz P."/>
        </authorList>
    </citation>
    <scope>NUCLEOTIDE SEQUENCE [LARGE SCALE GENOMIC DNA]</scope>
    <source>
        <strain evidence="6">UBA9375</strain>
    </source>
</reference>
<keyword evidence="3" id="KW-0804">Transcription</keyword>
<sequence>PPKRYFRIQRFQSVLDQIVSGEQIRWVNVALKNGYYDQSHLIHEFRESTGVTPPEYRPVAPDRKNHMLPG</sequence>
<dbReference type="Proteomes" id="UP000263642">
    <property type="component" value="Unassembled WGS sequence"/>
</dbReference>
<dbReference type="PANTHER" id="PTHR46796">
    <property type="entry name" value="HTH-TYPE TRANSCRIPTIONAL ACTIVATOR RHAS-RELATED"/>
    <property type="match status" value="1"/>
</dbReference>
<protein>
    <submittedName>
        <fullName evidence="6">AraC family transcriptional regulator</fullName>
    </submittedName>
</protein>
<name>A0A3D3R957_9PLAN</name>
<evidence type="ECO:0000256" key="3">
    <source>
        <dbReference type="ARBA" id="ARBA00023163"/>
    </source>
</evidence>
<dbReference type="GO" id="GO:0003700">
    <property type="term" value="F:DNA-binding transcription factor activity"/>
    <property type="evidence" value="ECO:0007669"/>
    <property type="project" value="InterPro"/>
</dbReference>
<evidence type="ECO:0000256" key="2">
    <source>
        <dbReference type="ARBA" id="ARBA00023125"/>
    </source>
</evidence>
<feature type="domain" description="HTH araC/xylS-type" evidence="5">
    <location>
        <begin position="1"/>
        <end position="59"/>
    </location>
</feature>
<dbReference type="Gene3D" id="1.10.10.60">
    <property type="entry name" value="Homeodomain-like"/>
    <property type="match status" value="1"/>
</dbReference>
<keyword evidence="2" id="KW-0238">DNA-binding</keyword>
<evidence type="ECO:0000313" key="7">
    <source>
        <dbReference type="Proteomes" id="UP000263642"/>
    </source>
</evidence>
<feature type="compositionally biased region" description="Basic and acidic residues" evidence="4">
    <location>
        <begin position="60"/>
        <end position="70"/>
    </location>
</feature>
<dbReference type="EMBL" id="DQAY01000082">
    <property type="protein sequence ID" value="HCO24160.1"/>
    <property type="molecule type" value="Genomic_DNA"/>
</dbReference>
<accession>A0A3D3R957</accession>
<dbReference type="AlphaFoldDB" id="A0A3D3R957"/>
<keyword evidence="1" id="KW-0805">Transcription regulation</keyword>
<evidence type="ECO:0000256" key="4">
    <source>
        <dbReference type="SAM" id="MobiDB-lite"/>
    </source>
</evidence>
<dbReference type="GO" id="GO:0043565">
    <property type="term" value="F:sequence-specific DNA binding"/>
    <property type="evidence" value="ECO:0007669"/>
    <property type="project" value="InterPro"/>
</dbReference>
<comment type="caution">
    <text evidence="6">The sequence shown here is derived from an EMBL/GenBank/DDBJ whole genome shotgun (WGS) entry which is preliminary data.</text>
</comment>
<dbReference type="SUPFAM" id="SSF46689">
    <property type="entry name" value="Homeodomain-like"/>
    <property type="match status" value="1"/>
</dbReference>